<dbReference type="SUPFAM" id="SSF48452">
    <property type="entry name" value="TPR-like"/>
    <property type="match status" value="1"/>
</dbReference>
<dbReference type="PANTHER" id="PTHR35807">
    <property type="entry name" value="TRANSCRIPTIONAL REGULATOR REDD-RELATED"/>
    <property type="match status" value="1"/>
</dbReference>
<dbReference type="InterPro" id="IPR011990">
    <property type="entry name" value="TPR-like_helical_dom_sf"/>
</dbReference>
<comment type="caution">
    <text evidence="4">The sequence shown here is derived from an EMBL/GenBank/DDBJ whole genome shotgun (WGS) entry which is preliminary data.</text>
</comment>
<name>A0A4Y3WKF8_9PSEU</name>
<dbReference type="Gene3D" id="1.10.10.10">
    <property type="entry name" value="Winged helix-like DNA-binding domain superfamily/Winged helix DNA-binding domain"/>
    <property type="match status" value="1"/>
</dbReference>
<dbReference type="AlphaFoldDB" id="A0A4Y3WKF8"/>
<gene>
    <name evidence="4" type="ORF">PHY01_12710</name>
</gene>
<dbReference type="PANTHER" id="PTHR35807:SF1">
    <property type="entry name" value="TRANSCRIPTIONAL REGULATOR REDD"/>
    <property type="match status" value="1"/>
</dbReference>
<evidence type="ECO:0000313" key="5">
    <source>
        <dbReference type="Proteomes" id="UP000320338"/>
    </source>
</evidence>
<sequence length="254" mass="27677">MRIQLHGHLTVACDGRAIDTRLPGRRARLLVAHLVAHRAVTVDRATLIEELWWPATPGDGAPRVFDAVLSKTRAALAPAEIRGRARLRLVLPPGTLVDADRAAAALHDAEAAAGRGDWRRAWAQALSAMFVLQREYLPEFDTEWVLRHRAEARLAHARATACYAEACLELGGGELASAERSARRLVADDPLAERGYLLLMRALDARGDRSAALAVHARLREILRDELGVAPGPAADALHRALLGAPQVSRRRPC</sequence>
<organism evidence="4 5">
    <name type="scientific">Pseudonocardia hydrocarbonoxydans</name>
    <dbReference type="NCBI Taxonomy" id="76726"/>
    <lineage>
        <taxon>Bacteria</taxon>
        <taxon>Bacillati</taxon>
        <taxon>Actinomycetota</taxon>
        <taxon>Actinomycetes</taxon>
        <taxon>Pseudonocardiales</taxon>
        <taxon>Pseudonocardiaceae</taxon>
        <taxon>Pseudonocardia</taxon>
    </lineage>
</organism>
<dbReference type="OrthoDB" id="3691954at2"/>
<dbReference type="Gene3D" id="1.25.40.10">
    <property type="entry name" value="Tetratricopeptide repeat domain"/>
    <property type="match status" value="1"/>
</dbReference>
<reference evidence="4 5" key="1">
    <citation type="submission" date="2019-06" db="EMBL/GenBank/DDBJ databases">
        <title>Whole genome shotgun sequence of Pseudonocardia hydrocarbonoxydans NBRC 14498.</title>
        <authorList>
            <person name="Hosoyama A."/>
            <person name="Uohara A."/>
            <person name="Ohji S."/>
            <person name="Ichikawa N."/>
        </authorList>
    </citation>
    <scope>NUCLEOTIDE SEQUENCE [LARGE SCALE GENOMIC DNA]</scope>
    <source>
        <strain evidence="4 5">NBRC 14498</strain>
    </source>
</reference>
<keyword evidence="1" id="KW-0805">Transcription regulation</keyword>
<dbReference type="InterPro" id="IPR005158">
    <property type="entry name" value="BTAD"/>
</dbReference>
<dbReference type="Proteomes" id="UP000320338">
    <property type="component" value="Unassembled WGS sequence"/>
</dbReference>
<dbReference type="InterPro" id="IPR036388">
    <property type="entry name" value="WH-like_DNA-bd_sf"/>
</dbReference>
<dbReference type="RefSeq" id="WP_141277588.1">
    <property type="nucleotide sequence ID" value="NZ_BAAARZ010000001.1"/>
</dbReference>
<dbReference type="EMBL" id="BJNG01000012">
    <property type="protein sequence ID" value="GEC18988.1"/>
    <property type="molecule type" value="Genomic_DNA"/>
</dbReference>
<evidence type="ECO:0000259" key="3">
    <source>
        <dbReference type="SMART" id="SM01043"/>
    </source>
</evidence>
<dbReference type="InterPro" id="IPR051677">
    <property type="entry name" value="AfsR-DnrI-RedD_regulator"/>
</dbReference>
<protein>
    <recommendedName>
        <fullName evidence="3">Bacterial transcriptional activator domain-containing protein</fullName>
    </recommendedName>
</protein>
<dbReference type="GO" id="GO:0006355">
    <property type="term" value="P:regulation of DNA-templated transcription"/>
    <property type="evidence" value="ECO:0007669"/>
    <property type="project" value="TreeGrafter"/>
</dbReference>
<evidence type="ECO:0000256" key="2">
    <source>
        <dbReference type="ARBA" id="ARBA00023163"/>
    </source>
</evidence>
<proteinExistence type="predicted"/>
<dbReference type="Pfam" id="PF03704">
    <property type="entry name" value="BTAD"/>
    <property type="match status" value="1"/>
</dbReference>
<feature type="domain" description="Bacterial transcriptional activator" evidence="3">
    <location>
        <begin position="97"/>
        <end position="243"/>
    </location>
</feature>
<keyword evidence="5" id="KW-1185">Reference proteome</keyword>
<evidence type="ECO:0000313" key="4">
    <source>
        <dbReference type="EMBL" id="GEC18988.1"/>
    </source>
</evidence>
<dbReference type="GO" id="GO:0003677">
    <property type="term" value="F:DNA binding"/>
    <property type="evidence" value="ECO:0007669"/>
    <property type="project" value="TreeGrafter"/>
</dbReference>
<dbReference type="SMART" id="SM01043">
    <property type="entry name" value="BTAD"/>
    <property type="match status" value="1"/>
</dbReference>
<keyword evidence="2" id="KW-0804">Transcription</keyword>
<accession>A0A4Y3WKF8</accession>
<evidence type="ECO:0000256" key="1">
    <source>
        <dbReference type="ARBA" id="ARBA00023015"/>
    </source>
</evidence>